<feature type="disulfide bond" evidence="14">
    <location>
        <begin position="51"/>
        <end position="58"/>
    </location>
</feature>
<dbReference type="OrthoDB" id="2496787at2759"/>
<dbReference type="PANTHER" id="PTHR33048">
    <property type="entry name" value="PTH11-LIKE INTEGRAL MEMBRANE PROTEIN (AFU_ORTHOLOGUE AFUA_5G11245)"/>
    <property type="match status" value="1"/>
</dbReference>
<comment type="similarity">
    <text evidence="4">Belongs to the RBT5 family.</text>
</comment>
<gene>
    <name evidence="19" type="ORF">E8E12_000770</name>
</gene>
<comment type="caution">
    <text evidence="19">The sequence shown here is derived from an EMBL/GenBank/DDBJ whole genome shotgun (WGS) entry which is preliminary data.</text>
</comment>
<feature type="disulfide bond" evidence="14">
    <location>
        <begin position="60"/>
        <end position="93"/>
    </location>
</feature>
<dbReference type="AlphaFoldDB" id="A0A9P5BWI1"/>
<keyword evidence="12" id="KW-0449">Lipoprotein</keyword>
<keyword evidence="8 17" id="KW-0732">Signal</keyword>
<comment type="subcellular location">
    <subcellularLocation>
        <location evidence="2">Membrane</location>
        <topology evidence="2">Lipid-anchor</topology>
        <topology evidence="2">GPI-anchor</topology>
    </subcellularLocation>
    <subcellularLocation>
        <location evidence="1">Membrane</location>
        <topology evidence="1">Multi-pass membrane protein</topology>
    </subcellularLocation>
    <subcellularLocation>
        <location evidence="3">Secreted</location>
    </subcellularLocation>
</comment>
<feature type="binding site" description="axial binding residue" evidence="14">
    <location>
        <position position="55"/>
    </location>
    <ligand>
        <name>heme</name>
        <dbReference type="ChEBI" id="CHEBI:30413"/>
    </ligand>
    <ligandPart>
        <name>Fe</name>
        <dbReference type="ChEBI" id="CHEBI:18248"/>
    </ligandPart>
</feature>
<feature type="chain" id="PRO_5040425851" description="CFEM domain-containing protein" evidence="17">
    <location>
        <begin position="23"/>
        <end position="504"/>
    </location>
</feature>
<keyword evidence="9 16" id="KW-1133">Transmembrane helix</keyword>
<feature type="disulfide bond" evidence="14">
    <location>
        <begin position="37"/>
        <end position="77"/>
    </location>
</feature>
<evidence type="ECO:0000256" key="17">
    <source>
        <dbReference type="SAM" id="SignalP"/>
    </source>
</evidence>
<evidence type="ECO:0000256" key="11">
    <source>
        <dbReference type="ARBA" id="ARBA00023157"/>
    </source>
</evidence>
<evidence type="ECO:0000256" key="13">
    <source>
        <dbReference type="ARBA" id="ARBA00038359"/>
    </source>
</evidence>
<keyword evidence="10 16" id="KW-0472">Membrane</keyword>
<dbReference type="GO" id="GO:0098552">
    <property type="term" value="C:side of membrane"/>
    <property type="evidence" value="ECO:0007669"/>
    <property type="project" value="UniProtKB-KW"/>
</dbReference>
<dbReference type="SMART" id="SM00747">
    <property type="entry name" value="CFEM"/>
    <property type="match status" value="1"/>
</dbReference>
<feature type="region of interest" description="Disordered" evidence="15">
    <location>
        <begin position="458"/>
        <end position="478"/>
    </location>
</feature>
<protein>
    <recommendedName>
        <fullName evidence="18">CFEM domain-containing protein</fullName>
    </recommendedName>
</protein>
<feature type="transmembrane region" description="Helical" evidence="16">
    <location>
        <begin position="337"/>
        <end position="358"/>
    </location>
</feature>
<evidence type="ECO:0000313" key="20">
    <source>
        <dbReference type="Proteomes" id="UP000758155"/>
    </source>
</evidence>
<keyword evidence="5" id="KW-0964">Secreted</keyword>
<dbReference type="InterPro" id="IPR052337">
    <property type="entry name" value="SAT4-like"/>
</dbReference>
<evidence type="ECO:0000256" key="15">
    <source>
        <dbReference type="SAM" id="MobiDB-lite"/>
    </source>
</evidence>
<evidence type="ECO:0000256" key="16">
    <source>
        <dbReference type="SAM" id="Phobius"/>
    </source>
</evidence>
<proteinExistence type="inferred from homology"/>
<feature type="transmembrane region" description="Helical" evidence="16">
    <location>
        <begin position="216"/>
        <end position="236"/>
    </location>
</feature>
<dbReference type="EMBL" id="SWKV01000106">
    <property type="protein sequence ID" value="KAF3032239.1"/>
    <property type="molecule type" value="Genomic_DNA"/>
</dbReference>
<keyword evidence="6" id="KW-0325">Glycoprotein</keyword>
<keyword evidence="6" id="KW-0336">GPI-anchor</keyword>
<feature type="transmembrane region" description="Helical" evidence="16">
    <location>
        <begin position="106"/>
        <end position="125"/>
    </location>
</feature>
<dbReference type="GO" id="GO:0046872">
    <property type="term" value="F:metal ion binding"/>
    <property type="evidence" value="ECO:0007669"/>
    <property type="project" value="UniProtKB-UniRule"/>
</dbReference>
<sequence>MFWHRAVVIALFASAFSSTANAKPDAATDALSRIPPCGLECIAEGLPLIGCGLLDVECQCNSKNSTTILQPCLLEKCTLDQTFEILRAQADLCDRPHDSYTNVMRITAYVTGIIPVIAVAMRFGSRWLGGNPFWWDDWVHLASAILCVPLMVIFELNINAGIGKHLWDLTYQRVFDIGRWTYIATILWGTEMLLLKYSILCLYLRIFPNVWLKRAVYTFMVFTACFTVPLIFTAAIRCNPVRAQWDLEAAKTAKCLDWLIILKLTVVYEVIAEIVLFALPVPIVLKLQMATAKKIQLLIFFGLGLLIIGVSIARVPFLKGVVDQSDQTYTIVGTSMSTFIASGLGHFCAAVPTVQALLRYVMNGFKNKTQTSSTYGKSRSYESGKKKNYKSLEGSKNASNYSGDTLRVSKQRSKDGAKDPYRLSTQQFSRFEIEGDEVGDDRFMELRPVETFVAKHTQSAHVQAGDSQGHHGGHQPVTIVVSSPVLEDSSSDKAILDKEYVKST</sequence>
<evidence type="ECO:0000313" key="19">
    <source>
        <dbReference type="EMBL" id="KAF3032239.1"/>
    </source>
</evidence>
<evidence type="ECO:0000256" key="1">
    <source>
        <dbReference type="ARBA" id="ARBA00004141"/>
    </source>
</evidence>
<dbReference type="PANTHER" id="PTHR33048:SF47">
    <property type="entry name" value="INTEGRAL MEMBRANE PROTEIN-RELATED"/>
    <property type="match status" value="1"/>
</dbReference>
<feature type="transmembrane region" description="Helical" evidence="16">
    <location>
        <begin position="180"/>
        <end position="204"/>
    </location>
</feature>
<keyword evidence="14" id="KW-0349">Heme</keyword>
<reference evidence="19" key="1">
    <citation type="submission" date="2019-04" db="EMBL/GenBank/DDBJ databases">
        <title>Sequencing of skin fungus with MAO and IRED activity.</title>
        <authorList>
            <person name="Marsaioli A.J."/>
            <person name="Bonatto J.M.C."/>
            <person name="Reis Junior O."/>
        </authorList>
    </citation>
    <scope>NUCLEOTIDE SEQUENCE</scope>
    <source>
        <strain evidence="19">28M1</strain>
    </source>
</reference>
<name>A0A9P5BWI1_9PLEO</name>
<dbReference type="InterPro" id="IPR049326">
    <property type="entry name" value="Rhodopsin_dom_fungi"/>
</dbReference>
<accession>A0A9P5BWI1</accession>
<dbReference type="InterPro" id="IPR008427">
    <property type="entry name" value="Extracellular_membr_CFEM_dom"/>
</dbReference>
<feature type="transmembrane region" description="Helical" evidence="16">
    <location>
        <begin position="266"/>
        <end position="285"/>
    </location>
</feature>
<feature type="compositionally biased region" description="Polar residues" evidence="15">
    <location>
        <begin position="394"/>
        <end position="403"/>
    </location>
</feature>
<keyword evidence="20" id="KW-1185">Reference proteome</keyword>
<evidence type="ECO:0000256" key="10">
    <source>
        <dbReference type="ARBA" id="ARBA00023136"/>
    </source>
</evidence>
<comment type="similarity">
    <text evidence="13">Belongs to the SAT4 family.</text>
</comment>
<evidence type="ECO:0000256" key="12">
    <source>
        <dbReference type="ARBA" id="ARBA00023288"/>
    </source>
</evidence>
<evidence type="ECO:0000256" key="2">
    <source>
        <dbReference type="ARBA" id="ARBA00004589"/>
    </source>
</evidence>
<keyword evidence="7 16" id="KW-0812">Transmembrane</keyword>
<keyword evidence="14" id="KW-0408">Iron</keyword>
<feature type="transmembrane region" description="Helical" evidence="16">
    <location>
        <begin position="137"/>
        <end position="160"/>
    </location>
</feature>
<evidence type="ECO:0000256" key="7">
    <source>
        <dbReference type="ARBA" id="ARBA00022692"/>
    </source>
</evidence>
<feature type="region of interest" description="Disordered" evidence="15">
    <location>
        <begin position="369"/>
        <end position="421"/>
    </location>
</feature>
<dbReference type="Pfam" id="PF05730">
    <property type="entry name" value="CFEM"/>
    <property type="match status" value="1"/>
</dbReference>
<feature type="disulfide bond" evidence="14">
    <location>
        <begin position="41"/>
        <end position="72"/>
    </location>
</feature>
<evidence type="ECO:0000259" key="18">
    <source>
        <dbReference type="PROSITE" id="PS52012"/>
    </source>
</evidence>
<feature type="compositionally biased region" description="Basic and acidic residues" evidence="15">
    <location>
        <begin position="412"/>
        <end position="421"/>
    </location>
</feature>
<dbReference type="Pfam" id="PF20684">
    <property type="entry name" value="Fung_rhodopsin"/>
    <property type="match status" value="1"/>
</dbReference>
<feature type="transmembrane region" description="Helical" evidence="16">
    <location>
        <begin position="297"/>
        <end position="317"/>
    </location>
</feature>
<keyword evidence="14" id="KW-0479">Metal-binding</keyword>
<dbReference type="PROSITE" id="PS52012">
    <property type="entry name" value="CFEM"/>
    <property type="match status" value="1"/>
</dbReference>
<feature type="signal peptide" evidence="17">
    <location>
        <begin position="1"/>
        <end position="22"/>
    </location>
</feature>
<dbReference type="GO" id="GO:0005576">
    <property type="term" value="C:extracellular region"/>
    <property type="evidence" value="ECO:0007669"/>
    <property type="project" value="UniProtKB-SubCell"/>
</dbReference>
<organism evidence="19 20">
    <name type="scientific">Didymella heteroderae</name>
    <dbReference type="NCBI Taxonomy" id="1769908"/>
    <lineage>
        <taxon>Eukaryota</taxon>
        <taxon>Fungi</taxon>
        <taxon>Dikarya</taxon>
        <taxon>Ascomycota</taxon>
        <taxon>Pezizomycotina</taxon>
        <taxon>Dothideomycetes</taxon>
        <taxon>Pleosporomycetidae</taxon>
        <taxon>Pleosporales</taxon>
        <taxon>Pleosporineae</taxon>
        <taxon>Didymellaceae</taxon>
        <taxon>Didymella</taxon>
    </lineage>
</organism>
<keyword evidence="11 14" id="KW-1015">Disulfide bond</keyword>
<evidence type="ECO:0000256" key="4">
    <source>
        <dbReference type="ARBA" id="ARBA00010031"/>
    </source>
</evidence>
<evidence type="ECO:0000256" key="8">
    <source>
        <dbReference type="ARBA" id="ARBA00022729"/>
    </source>
</evidence>
<evidence type="ECO:0000256" key="14">
    <source>
        <dbReference type="PROSITE-ProRule" id="PRU01356"/>
    </source>
</evidence>
<evidence type="ECO:0000256" key="5">
    <source>
        <dbReference type="ARBA" id="ARBA00022525"/>
    </source>
</evidence>
<dbReference type="Proteomes" id="UP000758155">
    <property type="component" value="Unassembled WGS sequence"/>
</dbReference>
<evidence type="ECO:0000256" key="6">
    <source>
        <dbReference type="ARBA" id="ARBA00022622"/>
    </source>
</evidence>
<feature type="domain" description="CFEM" evidence="18">
    <location>
        <begin position="9"/>
        <end position="121"/>
    </location>
</feature>
<evidence type="ECO:0000256" key="9">
    <source>
        <dbReference type="ARBA" id="ARBA00022989"/>
    </source>
</evidence>
<evidence type="ECO:0000256" key="3">
    <source>
        <dbReference type="ARBA" id="ARBA00004613"/>
    </source>
</evidence>